<dbReference type="GO" id="GO:0005886">
    <property type="term" value="C:plasma membrane"/>
    <property type="evidence" value="ECO:0007669"/>
    <property type="project" value="UniProtKB-SubCell"/>
</dbReference>
<evidence type="ECO:0000313" key="8">
    <source>
        <dbReference type="EMBL" id="SNT08965.1"/>
    </source>
</evidence>
<evidence type="ECO:0000256" key="6">
    <source>
        <dbReference type="ARBA" id="ARBA00023136"/>
    </source>
</evidence>
<evidence type="ECO:0000256" key="5">
    <source>
        <dbReference type="ARBA" id="ARBA00022989"/>
    </source>
</evidence>
<keyword evidence="3" id="KW-1003">Cell membrane</keyword>
<accession>A0A239JT68</accession>
<evidence type="ECO:0000313" key="9">
    <source>
        <dbReference type="Proteomes" id="UP000198432"/>
    </source>
</evidence>
<evidence type="ECO:0000256" key="4">
    <source>
        <dbReference type="ARBA" id="ARBA00022692"/>
    </source>
</evidence>
<keyword evidence="4 7" id="KW-0812">Transmembrane</keyword>
<evidence type="ECO:0008006" key="10">
    <source>
        <dbReference type="Google" id="ProtNLM"/>
    </source>
</evidence>
<evidence type="ECO:0000256" key="7">
    <source>
        <dbReference type="SAM" id="Phobius"/>
    </source>
</evidence>
<dbReference type="RefSeq" id="WP_089321044.1">
    <property type="nucleotide sequence ID" value="NZ_FZOQ01000023.1"/>
</dbReference>
<organism evidence="8 9">
    <name type="scientific">Pontibacter ummariensis</name>
    <dbReference type="NCBI Taxonomy" id="1610492"/>
    <lineage>
        <taxon>Bacteria</taxon>
        <taxon>Pseudomonadati</taxon>
        <taxon>Bacteroidota</taxon>
        <taxon>Cytophagia</taxon>
        <taxon>Cytophagales</taxon>
        <taxon>Hymenobacteraceae</taxon>
        <taxon>Pontibacter</taxon>
    </lineage>
</organism>
<reference evidence="9" key="1">
    <citation type="submission" date="2017-06" db="EMBL/GenBank/DDBJ databases">
        <authorList>
            <person name="Varghese N."/>
            <person name="Submissions S."/>
        </authorList>
    </citation>
    <scope>NUCLEOTIDE SEQUENCE [LARGE SCALE GENOMIC DNA]</scope>
    <source>
        <strain evidence="9">NKM1</strain>
    </source>
</reference>
<gene>
    <name evidence="8" type="ORF">SAMN06296052_12367</name>
</gene>
<dbReference type="Proteomes" id="UP000198432">
    <property type="component" value="Unassembled WGS sequence"/>
</dbReference>
<dbReference type="InterPro" id="IPR007140">
    <property type="entry name" value="DUF350"/>
</dbReference>
<evidence type="ECO:0000256" key="3">
    <source>
        <dbReference type="ARBA" id="ARBA00022475"/>
    </source>
</evidence>
<dbReference type="AlphaFoldDB" id="A0A239JT68"/>
<name>A0A239JT68_9BACT</name>
<comment type="similarity">
    <text evidence="2">Belongs to the UPF0719 family.</text>
</comment>
<dbReference type="EMBL" id="FZOQ01000023">
    <property type="protein sequence ID" value="SNT08965.1"/>
    <property type="molecule type" value="Genomic_DNA"/>
</dbReference>
<dbReference type="OrthoDB" id="200249at2"/>
<protein>
    <recommendedName>
        <fullName evidence="10">DUF350 domain-containing protein</fullName>
    </recommendedName>
</protein>
<evidence type="ECO:0000256" key="2">
    <source>
        <dbReference type="ARBA" id="ARBA00005779"/>
    </source>
</evidence>
<keyword evidence="5 7" id="KW-1133">Transmembrane helix</keyword>
<feature type="transmembrane region" description="Helical" evidence="7">
    <location>
        <begin position="7"/>
        <end position="30"/>
    </location>
</feature>
<keyword evidence="9" id="KW-1185">Reference proteome</keyword>
<keyword evidence="6 7" id="KW-0472">Membrane</keyword>
<proteinExistence type="inferred from homology"/>
<feature type="transmembrane region" description="Helical" evidence="7">
    <location>
        <begin position="50"/>
        <end position="70"/>
    </location>
</feature>
<comment type="subcellular location">
    <subcellularLocation>
        <location evidence="1">Cell membrane</location>
        <topology evidence="1">Multi-pass membrane protein</topology>
    </subcellularLocation>
</comment>
<sequence>MEPLINFKYVIASLVYSLIGILILVVTFWAVEKATPDNLWKEILEKQNKALAIIFGAFIIAIAIIIASAVHG</sequence>
<dbReference type="Pfam" id="PF03994">
    <property type="entry name" value="DUF350"/>
    <property type="match status" value="1"/>
</dbReference>
<evidence type="ECO:0000256" key="1">
    <source>
        <dbReference type="ARBA" id="ARBA00004651"/>
    </source>
</evidence>